<evidence type="ECO:0000256" key="8">
    <source>
        <dbReference type="ARBA" id="ARBA00022679"/>
    </source>
</evidence>
<dbReference type="GO" id="GO:0005980">
    <property type="term" value="P:glycogen catabolic process"/>
    <property type="evidence" value="ECO:0007669"/>
    <property type="project" value="TreeGrafter"/>
</dbReference>
<evidence type="ECO:0000313" key="15">
    <source>
        <dbReference type="Proteomes" id="UP000244924"/>
    </source>
</evidence>
<comment type="function">
    <text evidence="13">Allosteric enzyme that catalyzes the rate-limiting step in glycogen catabolism, the phosphorolytic cleavage of glycogen to produce glucose-1-phosphate, and plays a central role in maintaining cellular and organismal glucose homeostasis.</text>
</comment>
<evidence type="ECO:0000256" key="13">
    <source>
        <dbReference type="RuleBase" id="RU000587"/>
    </source>
</evidence>
<dbReference type="EMBL" id="OMOQ01000007">
    <property type="protein sequence ID" value="SPH25035.1"/>
    <property type="molecule type" value="Genomic_DNA"/>
</dbReference>
<evidence type="ECO:0000256" key="7">
    <source>
        <dbReference type="ARBA" id="ARBA00022676"/>
    </source>
</evidence>
<dbReference type="CDD" id="cd04300">
    <property type="entry name" value="GT35_Glycogen_Phosphorylase"/>
    <property type="match status" value="1"/>
</dbReference>
<keyword evidence="5" id="KW-0963">Cytoplasm</keyword>
<dbReference type="GO" id="GO:0030170">
    <property type="term" value="F:pyridoxal phosphate binding"/>
    <property type="evidence" value="ECO:0007669"/>
    <property type="project" value="InterPro"/>
</dbReference>
<dbReference type="FunFam" id="3.40.50.2000:FF:000153">
    <property type="entry name" value="Alpha-1,4 glucan phosphorylase"/>
    <property type="match status" value="1"/>
</dbReference>
<reference evidence="14 15" key="1">
    <citation type="submission" date="2018-03" db="EMBL/GenBank/DDBJ databases">
        <authorList>
            <person name="Keele B.F."/>
        </authorList>
    </citation>
    <scope>NUCLEOTIDE SEQUENCE [LARGE SCALE GENOMIC DNA]</scope>
    <source>
        <strain evidence="14 15">CECT 8626</strain>
    </source>
</reference>
<dbReference type="PANTHER" id="PTHR11468">
    <property type="entry name" value="GLYCOGEN PHOSPHORYLASE"/>
    <property type="match status" value="1"/>
</dbReference>
<evidence type="ECO:0000256" key="11">
    <source>
        <dbReference type="ARBA" id="ARBA00025174"/>
    </source>
</evidence>
<dbReference type="Pfam" id="PF00343">
    <property type="entry name" value="Phosphorylase"/>
    <property type="match status" value="1"/>
</dbReference>
<evidence type="ECO:0000256" key="1">
    <source>
        <dbReference type="ARBA" id="ARBA00001275"/>
    </source>
</evidence>
<keyword evidence="6" id="KW-0021">Allosteric enzyme</keyword>
<keyword evidence="15" id="KW-1185">Reference proteome</keyword>
<sequence>MPDLQILRTAKVQNNDWSGRTRFRLIDDIGVRCGDSCNPYFPDRYSADTFLARRNHTDLLLAFCGQFPDKVCGIYVTANNRNIMLRAQMPHIGLREDILRQLAYVVGKDPEHATLYDWRIALSHAVRERIVDRWFASTRRTYEEGAKRVYYLSMEFLIGRLLEDAITNLRLDEAAELAFRELGIDYAAVLLDEPDAALGNGGLGRLAACFLESLSTIGCPAYGYGIRYEHGLFRQSFEDGRQVEAPETWLLQHHVWEFERPEAMFQIGFGGEVREAGARAVWEPTEAVFAEAYDTPIVGWQGRWANTLRLWSARAVDPFDLERFNLGDYVAAAAPEALARTISRVLYPDDTTEPGKELRLKQEFFFTAASLRDILRRFDSEYDDIRKLPAKVAIQLNDTHPAIAGPELVRLLHDERGLEFDEAVALARGTLSYTNHTLLPEALEKWSEGLMGRLLPRHMTLIERIDALHARENPTRKAAARANGQVNMGELSFVMAHKVNGVSALHTELMKATVFEDLHQLHPDRIVNQTNGVTPRRWLLSCNPRLSALVTEAIGEDWVDDLEQLARLEPRLSDAGFVEGFAAAKRANKVDLSNWMAQGHDLLVDPEAMFDVQIKRIHEYKRQHLNILEAIALWQEIRANPDAGWAPRVKIFGGKAAPGYVFAKKIIRLINDVARVVNADPVTSPHLKVVFLPNYNVSLAERLIPAADLSEQISTAGKEASGTGNMKFALNGALTIGTLDGANVEIRERVGEENFFLFGMTADEVVNRRDIANHAAKAIAADTRLELALKAIREGAFSPKERDRYRDITDNLAGPDYFLVCSDFADYWRAQREADAAYRDSAAWTRKAALNTARSGWFSSDRTIRGYMGEIWNAGSLNP</sequence>
<accession>A0A2R8BNW7</accession>
<comment type="cofactor">
    <cofactor evidence="2 13">
        <name>pyridoxal 5'-phosphate</name>
        <dbReference type="ChEBI" id="CHEBI:597326"/>
    </cofactor>
</comment>
<dbReference type="Gene3D" id="3.40.50.2000">
    <property type="entry name" value="Glycogen Phosphorylase B"/>
    <property type="match status" value="2"/>
</dbReference>
<dbReference type="InterPro" id="IPR000811">
    <property type="entry name" value="Glyco_trans_35"/>
</dbReference>
<keyword evidence="9 12" id="KW-0663">Pyridoxal phosphate</keyword>
<comment type="catalytic activity">
    <reaction evidence="1 13">
        <text>[(1-&gt;4)-alpha-D-glucosyl](n) + phosphate = [(1-&gt;4)-alpha-D-glucosyl](n-1) + alpha-D-glucose 1-phosphate</text>
        <dbReference type="Rhea" id="RHEA:41732"/>
        <dbReference type="Rhea" id="RHEA-COMP:9584"/>
        <dbReference type="Rhea" id="RHEA-COMP:9586"/>
        <dbReference type="ChEBI" id="CHEBI:15444"/>
        <dbReference type="ChEBI" id="CHEBI:43474"/>
        <dbReference type="ChEBI" id="CHEBI:58601"/>
        <dbReference type="EC" id="2.4.1.1"/>
    </reaction>
</comment>
<dbReference type="GO" id="GO:0005737">
    <property type="term" value="C:cytoplasm"/>
    <property type="evidence" value="ECO:0007669"/>
    <property type="project" value="UniProtKB-SubCell"/>
</dbReference>
<comment type="similarity">
    <text evidence="4 13">Belongs to the glycogen phosphorylase family.</text>
</comment>
<organism evidence="14 15">
    <name type="scientific">Albidovulum aquaemixtae</name>
    <dbReference type="NCBI Taxonomy" id="1542388"/>
    <lineage>
        <taxon>Bacteria</taxon>
        <taxon>Pseudomonadati</taxon>
        <taxon>Pseudomonadota</taxon>
        <taxon>Alphaproteobacteria</taxon>
        <taxon>Rhodobacterales</taxon>
        <taxon>Paracoccaceae</taxon>
        <taxon>Albidovulum</taxon>
    </lineage>
</organism>
<evidence type="ECO:0000256" key="3">
    <source>
        <dbReference type="ARBA" id="ARBA00004496"/>
    </source>
</evidence>
<gene>
    <name evidence="14" type="primary">malP</name>
    <name evidence="14" type="ORF">DEA8626_04070</name>
</gene>
<evidence type="ECO:0000256" key="2">
    <source>
        <dbReference type="ARBA" id="ARBA00001933"/>
    </source>
</evidence>
<feature type="modified residue" description="N6-(pyridoxal phosphate)lysine" evidence="12">
    <location>
        <position position="727"/>
    </location>
</feature>
<comment type="subcellular location">
    <subcellularLocation>
        <location evidence="3">Cytoplasm</location>
    </subcellularLocation>
</comment>
<dbReference type="Proteomes" id="UP000244924">
    <property type="component" value="Unassembled WGS sequence"/>
</dbReference>
<dbReference type="InterPro" id="IPR035090">
    <property type="entry name" value="Pyridoxal_P_attach_site"/>
</dbReference>
<evidence type="ECO:0000256" key="9">
    <source>
        <dbReference type="ARBA" id="ARBA00022898"/>
    </source>
</evidence>
<dbReference type="PANTHER" id="PTHR11468:SF3">
    <property type="entry name" value="GLYCOGEN PHOSPHORYLASE, LIVER FORM"/>
    <property type="match status" value="1"/>
</dbReference>
<evidence type="ECO:0000256" key="10">
    <source>
        <dbReference type="ARBA" id="ARBA00023277"/>
    </source>
</evidence>
<dbReference type="InterPro" id="IPR011833">
    <property type="entry name" value="Glycg_phsphrylas"/>
</dbReference>
<dbReference type="PIRSF" id="PIRSF000460">
    <property type="entry name" value="Pprylas_GlgP"/>
    <property type="match status" value="1"/>
</dbReference>
<dbReference type="AlphaFoldDB" id="A0A2R8BNW7"/>
<evidence type="ECO:0000256" key="4">
    <source>
        <dbReference type="ARBA" id="ARBA00006047"/>
    </source>
</evidence>
<evidence type="ECO:0000256" key="6">
    <source>
        <dbReference type="ARBA" id="ARBA00022533"/>
    </source>
</evidence>
<dbReference type="SUPFAM" id="SSF53756">
    <property type="entry name" value="UDP-Glycosyltransferase/glycogen phosphorylase"/>
    <property type="match status" value="1"/>
</dbReference>
<dbReference type="GO" id="GO:0008184">
    <property type="term" value="F:glycogen phosphorylase activity"/>
    <property type="evidence" value="ECO:0007669"/>
    <property type="project" value="InterPro"/>
</dbReference>
<keyword evidence="10 13" id="KW-0119">Carbohydrate metabolism</keyword>
<dbReference type="FunFam" id="3.40.50.2000:FF:000003">
    <property type="entry name" value="Alpha-1,4 glucan phosphorylase"/>
    <property type="match status" value="1"/>
</dbReference>
<keyword evidence="7 13" id="KW-0328">Glycosyltransferase</keyword>
<dbReference type="EC" id="2.4.1.1" evidence="13"/>
<keyword evidence="8 13" id="KW-0808">Transferase</keyword>
<evidence type="ECO:0000256" key="5">
    <source>
        <dbReference type="ARBA" id="ARBA00022490"/>
    </source>
</evidence>
<dbReference type="NCBIfam" id="TIGR02093">
    <property type="entry name" value="P_ylase"/>
    <property type="match status" value="1"/>
</dbReference>
<protein>
    <recommendedName>
        <fullName evidence="13">Alpha-1,4 glucan phosphorylase</fullName>
        <ecNumber evidence="13">2.4.1.1</ecNumber>
    </recommendedName>
</protein>
<evidence type="ECO:0000256" key="12">
    <source>
        <dbReference type="PIRSR" id="PIRSR000460-1"/>
    </source>
</evidence>
<name>A0A2R8BNW7_9RHOB</name>
<dbReference type="PROSITE" id="PS00102">
    <property type="entry name" value="PHOSPHORYLASE"/>
    <property type="match status" value="1"/>
</dbReference>
<comment type="function">
    <text evidence="11">Phosphorylase is an important allosteric enzyme in carbohydrate metabolism. Enzymes from different sources differ in their regulatory mechanisms and in their natural substrates. However, all known phosphorylases share catalytic and structural properties.</text>
</comment>
<proteinExistence type="inferred from homology"/>
<evidence type="ECO:0000313" key="14">
    <source>
        <dbReference type="EMBL" id="SPH25035.1"/>
    </source>
</evidence>